<protein>
    <submittedName>
        <fullName evidence="2">Uncharacterized protein</fullName>
    </submittedName>
</protein>
<dbReference type="RefSeq" id="WP_138526889.1">
    <property type="nucleotide sequence ID" value="NZ_SWDV01000073.1"/>
</dbReference>
<organism evidence="2 3">
    <name type="scientific">Pseudomonas nicosulfuronedens</name>
    <dbReference type="NCBI Taxonomy" id="2571105"/>
    <lineage>
        <taxon>Bacteria</taxon>
        <taxon>Pseudomonadati</taxon>
        <taxon>Pseudomonadota</taxon>
        <taxon>Gammaproteobacteria</taxon>
        <taxon>Pseudomonadales</taxon>
        <taxon>Pseudomonadaceae</taxon>
        <taxon>Pseudomonas</taxon>
    </lineage>
</organism>
<dbReference type="Proteomes" id="UP000306635">
    <property type="component" value="Unassembled WGS sequence"/>
</dbReference>
<feature type="signal peptide" evidence="1">
    <location>
        <begin position="1"/>
        <end position="18"/>
    </location>
</feature>
<evidence type="ECO:0000313" key="3">
    <source>
        <dbReference type="Proteomes" id="UP000306635"/>
    </source>
</evidence>
<evidence type="ECO:0000313" key="2">
    <source>
        <dbReference type="EMBL" id="TLX69843.1"/>
    </source>
</evidence>
<dbReference type="AlphaFoldDB" id="A0A5R9QL73"/>
<accession>A0A5R9QL73</accession>
<dbReference type="OrthoDB" id="6913928at2"/>
<proteinExistence type="predicted"/>
<gene>
    <name evidence="2" type="ORF">FAS41_29910</name>
</gene>
<keyword evidence="3" id="KW-1185">Reference proteome</keyword>
<sequence>MARYLVLILVAASLQASADSFQPSHSCSEPTVPYEFDDEFERQNFINEVEEYKQCLSDFVEEQNDAVQKHKAAAEEAIDDWNSFASSLN</sequence>
<name>A0A5R9QL73_9PSED</name>
<reference evidence="2 3" key="1">
    <citation type="submission" date="2019-04" db="EMBL/GenBank/DDBJ databases">
        <authorList>
            <person name="Li M."/>
        </authorList>
    </citation>
    <scope>NUCLEOTIDE SEQUENCE [LARGE SCALE GENOMIC DNA]</scope>
    <source>
        <strain evidence="2 3">LAM1902</strain>
    </source>
</reference>
<comment type="caution">
    <text evidence="2">The sequence shown here is derived from an EMBL/GenBank/DDBJ whole genome shotgun (WGS) entry which is preliminary data.</text>
</comment>
<dbReference type="EMBL" id="SWDV01000073">
    <property type="protein sequence ID" value="TLX69843.1"/>
    <property type="molecule type" value="Genomic_DNA"/>
</dbReference>
<keyword evidence="1" id="KW-0732">Signal</keyword>
<feature type="chain" id="PRO_5024322325" evidence="1">
    <location>
        <begin position="19"/>
        <end position="89"/>
    </location>
</feature>
<evidence type="ECO:0000256" key="1">
    <source>
        <dbReference type="SAM" id="SignalP"/>
    </source>
</evidence>